<comment type="caution">
    <text evidence="5">The sequence shown here is derived from an EMBL/GenBank/DDBJ whole genome shotgun (WGS) entry which is preliminary data.</text>
</comment>
<dbReference type="PROSITE" id="PS50949">
    <property type="entry name" value="HTH_GNTR"/>
    <property type="match status" value="1"/>
</dbReference>
<dbReference type="EMBL" id="BSRI01000001">
    <property type="protein sequence ID" value="GLV55761.1"/>
    <property type="molecule type" value="Genomic_DNA"/>
</dbReference>
<keyword evidence="6" id="KW-1185">Reference proteome</keyword>
<evidence type="ECO:0000313" key="6">
    <source>
        <dbReference type="Proteomes" id="UP001344906"/>
    </source>
</evidence>
<dbReference type="InterPro" id="IPR011711">
    <property type="entry name" value="GntR_C"/>
</dbReference>
<dbReference type="InterPro" id="IPR036388">
    <property type="entry name" value="WH-like_DNA-bd_sf"/>
</dbReference>
<dbReference type="Gene3D" id="1.10.10.10">
    <property type="entry name" value="Winged helix-like DNA-binding domain superfamily/Winged helix DNA-binding domain"/>
    <property type="match status" value="1"/>
</dbReference>
<evidence type="ECO:0000313" key="5">
    <source>
        <dbReference type="EMBL" id="GLV55761.1"/>
    </source>
</evidence>
<keyword evidence="1" id="KW-0805">Transcription regulation</keyword>
<dbReference type="PANTHER" id="PTHR43537:SF51">
    <property type="entry name" value="HTH-TYPE TRANSCRIPTIONAL REGULATOR LGOR-RELATED"/>
    <property type="match status" value="1"/>
</dbReference>
<evidence type="ECO:0000256" key="1">
    <source>
        <dbReference type="ARBA" id="ARBA00023015"/>
    </source>
</evidence>
<dbReference type="InterPro" id="IPR008920">
    <property type="entry name" value="TF_FadR/GntR_C"/>
</dbReference>
<dbReference type="Pfam" id="PF00392">
    <property type="entry name" value="GntR"/>
    <property type="match status" value="1"/>
</dbReference>
<gene>
    <name evidence="5" type="ORF">KDH_26050</name>
</gene>
<feature type="domain" description="HTH gntR-type" evidence="4">
    <location>
        <begin position="13"/>
        <end position="80"/>
    </location>
</feature>
<dbReference type="PANTHER" id="PTHR43537">
    <property type="entry name" value="TRANSCRIPTIONAL REGULATOR, GNTR FAMILY"/>
    <property type="match status" value="1"/>
</dbReference>
<protein>
    <recommendedName>
        <fullName evidence="4">HTH gntR-type domain-containing protein</fullName>
    </recommendedName>
</protein>
<accession>A0ABQ6FSI6</accession>
<dbReference type="SMART" id="SM00345">
    <property type="entry name" value="HTH_GNTR"/>
    <property type="match status" value="1"/>
</dbReference>
<dbReference type="InterPro" id="IPR000524">
    <property type="entry name" value="Tscrpt_reg_HTH_GntR"/>
</dbReference>
<sequence>MDEGTMVNEQEHHTLNRRIYYKVRDLIASGRIPPGAQLDERSLAQDLAVSRTPLREAIATLVEEGLVERRPYRGNFVRMFTAKQVNDLYMVRKVLEGLATRLAVLSLTEEDLHRIRAILDEAQQARDQGDLAAYSTADARFHDTIARLSNNEVLIASLDRLKRQIQIVRLGANQDPQVVARTALERPQILAALEARDADQAARLMEEHIDGVRDSMIALLQSSATSDEKRS</sequence>
<keyword evidence="3" id="KW-0804">Transcription</keyword>
<dbReference type="SMART" id="SM00895">
    <property type="entry name" value="FCD"/>
    <property type="match status" value="1"/>
</dbReference>
<proteinExistence type="predicted"/>
<dbReference type="CDD" id="cd07377">
    <property type="entry name" value="WHTH_GntR"/>
    <property type="match status" value="1"/>
</dbReference>
<dbReference type="Gene3D" id="1.20.120.530">
    <property type="entry name" value="GntR ligand-binding domain-like"/>
    <property type="match status" value="1"/>
</dbReference>
<dbReference type="SUPFAM" id="SSF48008">
    <property type="entry name" value="GntR ligand-binding domain-like"/>
    <property type="match status" value="1"/>
</dbReference>
<evidence type="ECO:0000256" key="2">
    <source>
        <dbReference type="ARBA" id="ARBA00023125"/>
    </source>
</evidence>
<dbReference type="InterPro" id="IPR036390">
    <property type="entry name" value="WH_DNA-bd_sf"/>
</dbReference>
<reference evidence="5 6" key="1">
    <citation type="submission" date="2023-02" db="EMBL/GenBank/DDBJ databases">
        <title>Dictyobacter halimunensis sp. nov., a new member of the class Ktedonobacteria from forest soil in a geothermal area.</title>
        <authorList>
            <person name="Rachmania M.K."/>
            <person name="Ningsih F."/>
            <person name="Sakai Y."/>
            <person name="Yabe S."/>
            <person name="Yokota A."/>
            <person name="Sjamsuridzal W."/>
        </authorList>
    </citation>
    <scope>NUCLEOTIDE SEQUENCE [LARGE SCALE GENOMIC DNA]</scope>
    <source>
        <strain evidence="5 6">S3.2.2.5</strain>
    </source>
</reference>
<dbReference type="Proteomes" id="UP001344906">
    <property type="component" value="Unassembled WGS sequence"/>
</dbReference>
<evidence type="ECO:0000256" key="3">
    <source>
        <dbReference type="ARBA" id="ARBA00023163"/>
    </source>
</evidence>
<dbReference type="PRINTS" id="PR00035">
    <property type="entry name" value="HTHGNTR"/>
</dbReference>
<name>A0ABQ6FSI6_9CHLR</name>
<evidence type="ECO:0000259" key="4">
    <source>
        <dbReference type="PROSITE" id="PS50949"/>
    </source>
</evidence>
<dbReference type="Pfam" id="PF07729">
    <property type="entry name" value="FCD"/>
    <property type="match status" value="1"/>
</dbReference>
<dbReference type="RefSeq" id="WP_338250399.1">
    <property type="nucleotide sequence ID" value="NZ_BSRI01000001.1"/>
</dbReference>
<organism evidence="5 6">
    <name type="scientific">Dictyobacter halimunensis</name>
    <dbReference type="NCBI Taxonomy" id="3026934"/>
    <lineage>
        <taxon>Bacteria</taxon>
        <taxon>Bacillati</taxon>
        <taxon>Chloroflexota</taxon>
        <taxon>Ktedonobacteria</taxon>
        <taxon>Ktedonobacterales</taxon>
        <taxon>Dictyobacteraceae</taxon>
        <taxon>Dictyobacter</taxon>
    </lineage>
</organism>
<dbReference type="SUPFAM" id="SSF46785">
    <property type="entry name" value="Winged helix' DNA-binding domain"/>
    <property type="match status" value="1"/>
</dbReference>
<keyword evidence="2" id="KW-0238">DNA-binding</keyword>